<dbReference type="EMBL" id="OV651829">
    <property type="protein sequence ID" value="CAH1104574.1"/>
    <property type="molecule type" value="Genomic_DNA"/>
</dbReference>
<keyword evidence="1" id="KW-0472">Membrane</keyword>
<dbReference type="Proteomes" id="UP001153636">
    <property type="component" value="Chromosome 17"/>
</dbReference>
<dbReference type="AlphaFoldDB" id="A0A9P0CT55"/>
<feature type="transmembrane region" description="Helical" evidence="1">
    <location>
        <begin position="45"/>
        <end position="63"/>
    </location>
</feature>
<name>A0A9P0CT55_9CUCU</name>
<evidence type="ECO:0000256" key="1">
    <source>
        <dbReference type="SAM" id="Phobius"/>
    </source>
</evidence>
<keyword evidence="1" id="KW-1133">Transmembrane helix</keyword>
<organism evidence="2 3">
    <name type="scientific">Psylliodes chrysocephalus</name>
    <dbReference type="NCBI Taxonomy" id="3402493"/>
    <lineage>
        <taxon>Eukaryota</taxon>
        <taxon>Metazoa</taxon>
        <taxon>Ecdysozoa</taxon>
        <taxon>Arthropoda</taxon>
        <taxon>Hexapoda</taxon>
        <taxon>Insecta</taxon>
        <taxon>Pterygota</taxon>
        <taxon>Neoptera</taxon>
        <taxon>Endopterygota</taxon>
        <taxon>Coleoptera</taxon>
        <taxon>Polyphaga</taxon>
        <taxon>Cucujiformia</taxon>
        <taxon>Chrysomeloidea</taxon>
        <taxon>Chrysomelidae</taxon>
        <taxon>Galerucinae</taxon>
        <taxon>Alticini</taxon>
        <taxon>Psylliodes</taxon>
    </lineage>
</organism>
<keyword evidence="3" id="KW-1185">Reference proteome</keyword>
<keyword evidence="1" id="KW-0812">Transmembrane</keyword>
<evidence type="ECO:0000313" key="3">
    <source>
        <dbReference type="Proteomes" id="UP001153636"/>
    </source>
</evidence>
<accession>A0A9P0CT55</accession>
<proteinExistence type="predicted"/>
<evidence type="ECO:0000313" key="2">
    <source>
        <dbReference type="EMBL" id="CAH1104574.1"/>
    </source>
</evidence>
<protein>
    <submittedName>
        <fullName evidence="2">Uncharacterized protein</fullName>
    </submittedName>
</protein>
<feature type="transmembrane region" description="Helical" evidence="1">
    <location>
        <begin position="12"/>
        <end position="33"/>
    </location>
</feature>
<gene>
    <name evidence="2" type="ORF">PSYICH_LOCUS5522</name>
</gene>
<reference evidence="2" key="1">
    <citation type="submission" date="2022-01" db="EMBL/GenBank/DDBJ databases">
        <authorList>
            <person name="King R."/>
        </authorList>
    </citation>
    <scope>NUCLEOTIDE SEQUENCE</scope>
</reference>
<sequence>MSFDVLFASSWYFVFFSGDLPVYTWYLVLFSVIHSAYSSVCRSNYLSVCTWYFAFFSSVHLVFSVSYRSNFLSLGSWYFDFFSGVHSVFSFSCRTNFCPQDLGILVSFLSKVYHLELISVHGFFFTISHSRFLSCNFFFTLAFQSSLHCL</sequence>